<evidence type="ECO:0000259" key="8">
    <source>
        <dbReference type="PROSITE" id="PS51754"/>
    </source>
</evidence>
<dbReference type="GO" id="GO:0045892">
    <property type="term" value="P:negative regulation of DNA-templated transcription"/>
    <property type="evidence" value="ECO:0007669"/>
    <property type="project" value="UniProtKB-UniRule"/>
</dbReference>
<protein>
    <recommendedName>
        <fullName evidence="6">Transcription repressor</fullName>
    </recommendedName>
    <alternativeName>
        <fullName evidence="6">Ovate family protein</fullName>
    </alternativeName>
</protein>
<name>A0A6A6LQ80_HEVBR</name>
<evidence type="ECO:0000256" key="3">
    <source>
        <dbReference type="ARBA" id="ARBA00023015"/>
    </source>
</evidence>
<gene>
    <name evidence="9" type="ORF">GH714_033983</name>
</gene>
<dbReference type="Pfam" id="PF04844">
    <property type="entry name" value="Ovate"/>
    <property type="match status" value="1"/>
</dbReference>
<feature type="region of interest" description="Disordered" evidence="7">
    <location>
        <begin position="108"/>
        <end position="143"/>
    </location>
</feature>
<keyword evidence="10" id="KW-1185">Reference proteome</keyword>
<dbReference type="PANTHER" id="PTHR33057:SF90">
    <property type="entry name" value="TRANSCRIPTION REPRESSOR OFP7"/>
    <property type="match status" value="1"/>
</dbReference>
<keyword evidence="5 6" id="KW-0539">Nucleus</keyword>
<feature type="domain" description="OVATE" evidence="8">
    <location>
        <begin position="323"/>
        <end position="382"/>
    </location>
</feature>
<feature type="compositionally biased region" description="Basic residues" evidence="7">
    <location>
        <begin position="191"/>
        <end position="204"/>
    </location>
</feature>
<dbReference type="Proteomes" id="UP000467840">
    <property type="component" value="Chromosome 4"/>
</dbReference>
<dbReference type="InterPro" id="IPR006458">
    <property type="entry name" value="Ovate_C"/>
</dbReference>
<dbReference type="NCBIfam" id="TIGR01568">
    <property type="entry name" value="A_thal_3678"/>
    <property type="match status" value="1"/>
</dbReference>
<keyword evidence="2 6" id="KW-0678">Repressor</keyword>
<comment type="function">
    <text evidence="6">Transcriptional repressor that regulates multiple aspects of plant growth and development.</text>
</comment>
<keyword evidence="4 6" id="KW-0804">Transcription</keyword>
<feature type="compositionally biased region" description="Low complexity" evidence="7">
    <location>
        <begin position="205"/>
        <end position="220"/>
    </location>
</feature>
<evidence type="ECO:0000256" key="7">
    <source>
        <dbReference type="SAM" id="MobiDB-lite"/>
    </source>
</evidence>
<feature type="compositionally biased region" description="Polar residues" evidence="7">
    <location>
        <begin position="108"/>
        <end position="122"/>
    </location>
</feature>
<comment type="caution">
    <text evidence="9">The sequence shown here is derived from an EMBL/GenBank/DDBJ whole genome shotgun (WGS) entry which is preliminary data.</text>
</comment>
<evidence type="ECO:0000313" key="9">
    <source>
        <dbReference type="EMBL" id="KAF2302283.1"/>
    </source>
</evidence>
<dbReference type="GO" id="GO:0005634">
    <property type="term" value="C:nucleus"/>
    <property type="evidence" value="ECO:0007669"/>
    <property type="project" value="UniProtKB-SubCell"/>
</dbReference>
<accession>A0A6A6LQ80</accession>
<evidence type="ECO:0000256" key="4">
    <source>
        <dbReference type="ARBA" id="ARBA00023163"/>
    </source>
</evidence>
<dbReference type="InterPro" id="IPR038933">
    <property type="entry name" value="Ovate"/>
</dbReference>
<keyword evidence="3 6" id="KW-0805">Transcription regulation</keyword>
<comment type="subcellular location">
    <subcellularLocation>
        <location evidence="1 6">Nucleus</location>
    </subcellularLocation>
</comment>
<proteinExistence type="predicted"/>
<dbReference type="EMBL" id="JAAGAX010000010">
    <property type="protein sequence ID" value="KAF2302283.1"/>
    <property type="molecule type" value="Genomic_DNA"/>
</dbReference>
<evidence type="ECO:0000256" key="5">
    <source>
        <dbReference type="ARBA" id="ARBA00023242"/>
    </source>
</evidence>
<evidence type="ECO:0000313" key="10">
    <source>
        <dbReference type="Proteomes" id="UP000467840"/>
    </source>
</evidence>
<organism evidence="9 10">
    <name type="scientific">Hevea brasiliensis</name>
    <name type="common">Para rubber tree</name>
    <name type="synonym">Siphonia brasiliensis</name>
    <dbReference type="NCBI Taxonomy" id="3981"/>
    <lineage>
        <taxon>Eukaryota</taxon>
        <taxon>Viridiplantae</taxon>
        <taxon>Streptophyta</taxon>
        <taxon>Embryophyta</taxon>
        <taxon>Tracheophyta</taxon>
        <taxon>Spermatophyta</taxon>
        <taxon>Magnoliopsida</taxon>
        <taxon>eudicotyledons</taxon>
        <taxon>Gunneridae</taxon>
        <taxon>Pentapetalae</taxon>
        <taxon>rosids</taxon>
        <taxon>fabids</taxon>
        <taxon>Malpighiales</taxon>
        <taxon>Euphorbiaceae</taxon>
        <taxon>Crotonoideae</taxon>
        <taxon>Micrandreae</taxon>
        <taxon>Hevea</taxon>
    </lineage>
</organism>
<dbReference type="AlphaFoldDB" id="A0A6A6LQ80"/>
<evidence type="ECO:0000256" key="1">
    <source>
        <dbReference type="ARBA" id="ARBA00004123"/>
    </source>
</evidence>
<evidence type="ECO:0000256" key="6">
    <source>
        <dbReference type="RuleBase" id="RU367028"/>
    </source>
</evidence>
<feature type="region of interest" description="Disordered" evidence="7">
    <location>
        <begin position="175"/>
        <end position="229"/>
    </location>
</feature>
<reference evidence="9 10" key="1">
    <citation type="journal article" date="2020" name="Mol. Plant">
        <title>The Chromosome-Based Rubber Tree Genome Provides New Insights into Spurge Genome Evolution and Rubber Biosynthesis.</title>
        <authorList>
            <person name="Liu J."/>
            <person name="Shi C."/>
            <person name="Shi C.C."/>
            <person name="Li W."/>
            <person name="Zhang Q.J."/>
            <person name="Zhang Y."/>
            <person name="Li K."/>
            <person name="Lu H.F."/>
            <person name="Shi C."/>
            <person name="Zhu S.T."/>
            <person name="Xiao Z.Y."/>
            <person name="Nan H."/>
            <person name="Yue Y."/>
            <person name="Zhu X.G."/>
            <person name="Wu Y."/>
            <person name="Hong X.N."/>
            <person name="Fan G.Y."/>
            <person name="Tong Y."/>
            <person name="Zhang D."/>
            <person name="Mao C.L."/>
            <person name="Liu Y.L."/>
            <person name="Hao S.J."/>
            <person name="Liu W.Q."/>
            <person name="Lv M.Q."/>
            <person name="Zhang H.B."/>
            <person name="Liu Y."/>
            <person name="Hu-Tang G.R."/>
            <person name="Wang J.P."/>
            <person name="Wang J.H."/>
            <person name="Sun Y.H."/>
            <person name="Ni S.B."/>
            <person name="Chen W.B."/>
            <person name="Zhang X.C."/>
            <person name="Jiao Y.N."/>
            <person name="Eichler E.E."/>
            <person name="Li G.H."/>
            <person name="Liu X."/>
            <person name="Gao L.Z."/>
        </authorList>
    </citation>
    <scope>NUCLEOTIDE SEQUENCE [LARGE SCALE GENOMIC DNA]</scope>
    <source>
        <strain evidence="10">cv. GT1</strain>
        <tissue evidence="9">Leaf</tissue>
    </source>
</reference>
<evidence type="ECO:0000256" key="2">
    <source>
        <dbReference type="ARBA" id="ARBA00022491"/>
    </source>
</evidence>
<dbReference type="PANTHER" id="PTHR33057">
    <property type="entry name" value="TRANSCRIPTION REPRESSOR OFP7-RELATED"/>
    <property type="match status" value="1"/>
</dbReference>
<feature type="compositionally biased region" description="Pro residues" evidence="7">
    <location>
        <begin position="130"/>
        <end position="141"/>
    </location>
</feature>
<sequence>MLNRSHAMHKFVQLFSNSLCYALTLHKAIEQLRTETSSAKMAKRFKLKLSRVITSFNSCRSKDPSTFPANPVPSFLGLSLVKLHLPPPSKPQHSSSIKRHMSSAFASITSGFRSRSTTTHYLSETERTKSPPPPPPPPPPEFQWEREEKWHVVAKMYDETPRRKISNSLVSCDFENDNIFLPPPPPPNTERKRRRIKKKKKTTPRIRISSSSADSGLFSSEGLDDDEEEIDIDNEETETLVSSTRSFSTDYSSPEFRAHLETIRESPFNRISHRKKKVKKAKRYVNRKARKSCDESQSPARLSRFQWLIPCTVEGKVRESFAVVKKSEDPYEDFKRSMMEMILEKQMFEVTDLEQLLQCFLSLNSRHYHGVIVEAFSEIWEDLFCKSSITYGVSRAI</sequence>
<dbReference type="PROSITE" id="PS51754">
    <property type="entry name" value="OVATE"/>
    <property type="match status" value="1"/>
</dbReference>